<gene>
    <name evidence="4" type="ORF">OKIOD_LOCUS15167</name>
</gene>
<sequence length="333" mass="37929">MNWLIGQSHTFPTTIYVRANNRGQIQISRLTEHEKLTTAQLKDLSNEILLQRKLRSTHIVRILGSKVVGSRICVDTEYCQFGSISDIISAHFQHGLDLQAVSLIARGVALGLDYLHSNEIVHRSLRGSHILVNSKGVVKLSGFRYSIDLTRQREKKKSFKYVYDPEGLPWLAPEILEQNCCGFGLLSDMYSFGIVLCELLNGIVPFSNNPATLIMLDKLRGRQPVVMDKSTMEDVENAYQDPVYEPYVTRKIPKVWHLLVSSLTTRAPEKRLTAKAFLRNNGLKFTQGTLVEKLLPVQAMTLNHLRNNDPDYFPITDEIREPSFEQAKWIFSN</sequence>
<dbReference type="Pfam" id="PF00069">
    <property type="entry name" value="Pkinase"/>
    <property type="match status" value="1"/>
</dbReference>
<evidence type="ECO:0000256" key="1">
    <source>
        <dbReference type="ARBA" id="ARBA00008874"/>
    </source>
</evidence>
<comment type="similarity">
    <text evidence="1">Belongs to the protein kinase superfamily. STE Ser/Thr protein kinase family. STE20 subfamily.</text>
</comment>
<protein>
    <submittedName>
        <fullName evidence="4">Oidioi.mRNA.OKI2018_I69.chr2.g6402.t1.cds</fullName>
    </submittedName>
</protein>
<evidence type="ECO:0000313" key="4">
    <source>
        <dbReference type="EMBL" id="CAG5112159.1"/>
    </source>
</evidence>
<dbReference type="SUPFAM" id="SSF56112">
    <property type="entry name" value="Protein kinase-like (PK-like)"/>
    <property type="match status" value="1"/>
</dbReference>
<evidence type="ECO:0000256" key="2">
    <source>
        <dbReference type="ARBA" id="ARBA00034653"/>
    </source>
</evidence>
<proteinExistence type="inferred from homology"/>
<dbReference type="InterPro" id="IPR047173">
    <property type="entry name" value="STRAD_A/B-like"/>
</dbReference>
<dbReference type="Gene3D" id="1.10.510.10">
    <property type="entry name" value="Transferase(Phosphotransferase) domain 1"/>
    <property type="match status" value="1"/>
</dbReference>
<reference evidence="4 5" key="1">
    <citation type="submission" date="2021-04" db="EMBL/GenBank/DDBJ databases">
        <authorList>
            <person name="Bliznina A."/>
        </authorList>
    </citation>
    <scope>NUCLEOTIDE SEQUENCE [LARGE SCALE GENOMIC DNA]</scope>
</reference>
<name>A0ABN7T9Z9_OIKDI</name>
<accession>A0ABN7T9Z9</accession>
<keyword evidence="5" id="KW-1185">Reference proteome</keyword>
<dbReference type="PROSITE" id="PS50011">
    <property type="entry name" value="PROTEIN_KINASE_DOM"/>
    <property type="match status" value="1"/>
</dbReference>
<dbReference type="InterPro" id="IPR011009">
    <property type="entry name" value="Kinase-like_dom_sf"/>
</dbReference>
<dbReference type="EMBL" id="OU015567">
    <property type="protein sequence ID" value="CAG5112159.1"/>
    <property type="molecule type" value="Genomic_DNA"/>
</dbReference>
<comment type="function">
    <text evidence="2">Pseudokinase which, in complex with CAB39/MO25 (CAB39/MO25alpha or CAB39L/MO25beta), binds to and activates STK11/LKB1. Adopts a closed conformation typical of active protein kinases and binds STK11/LKB1 as a pseudosubstrate, promoting conformational change of STK11/LKB1 in an active conformation.</text>
</comment>
<organism evidence="4 5">
    <name type="scientific">Oikopleura dioica</name>
    <name type="common">Tunicate</name>
    <dbReference type="NCBI Taxonomy" id="34765"/>
    <lineage>
        <taxon>Eukaryota</taxon>
        <taxon>Metazoa</taxon>
        <taxon>Chordata</taxon>
        <taxon>Tunicata</taxon>
        <taxon>Appendicularia</taxon>
        <taxon>Copelata</taxon>
        <taxon>Oikopleuridae</taxon>
        <taxon>Oikopleura</taxon>
    </lineage>
</organism>
<dbReference type="InterPro" id="IPR000719">
    <property type="entry name" value="Prot_kinase_dom"/>
</dbReference>
<dbReference type="PANTHER" id="PTHR48014:SF21">
    <property type="entry name" value="SERINE_THREONINE-PROTEIN KINASE FRAY2"/>
    <property type="match status" value="1"/>
</dbReference>
<evidence type="ECO:0000259" key="3">
    <source>
        <dbReference type="PROSITE" id="PS50011"/>
    </source>
</evidence>
<dbReference type="PANTHER" id="PTHR48014">
    <property type="entry name" value="SERINE/THREONINE-PROTEIN KINASE FRAY2"/>
    <property type="match status" value="1"/>
</dbReference>
<dbReference type="Proteomes" id="UP001158576">
    <property type="component" value="Chromosome 2"/>
</dbReference>
<evidence type="ECO:0000313" key="5">
    <source>
        <dbReference type="Proteomes" id="UP001158576"/>
    </source>
</evidence>
<feature type="domain" description="Protein kinase" evidence="3">
    <location>
        <begin position="1"/>
        <end position="283"/>
    </location>
</feature>